<keyword evidence="2 4" id="KW-0456">Lyase</keyword>
<evidence type="ECO:0000313" key="9">
    <source>
        <dbReference type="EMBL" id="MFG6433532.1"/>
    </source>
</evidence>
<keyword evidence="4" id="KW-0449">Lipoprotein</keyword>
<evidence type="ECO:0000313" key="10">
    <source>
        <dbReference type="Proteomes" id="UP001606210"/>
    </source>
</evidence>
<keyword evidence="10" id="KW-1185">Reference proteome</keyword>
<dbReference type="Gene3D" id="2.40.40.10">
    <property type="entry name" value="RlpA-like domain"/>
    <property type="match status" value="1"/>
</dbReference>
<comment type="caution">
    <text evidence="9">The sequence shown here is derived from an EMBL/GenBank/DDBJ whole genome shotgun (WGS) entry which is preliminary data.</text>
</comment>
<evidence type="ECO:0000256" key="1">
    <source>
        <dbReference type="ARBA" id="ARBA00022729"/>
    </source>
</evidence>
<keyword evidence="4" id="KW-0472">Membrane</keyword>
<dbReference type="PANTHER" id="PTHR34183:SF1">
    <property type="entry name" value="ENDOLYTIC PEPTIDOGLYCAN TRANSGLYCOSYLASE RLPA"/>
    <property type="match status" value="1"/>
</dbReference>
<dbReference type="Proteomes" id="UP001606210">
    <property type="component" value="Unassembled WGS sequence"/>
</dbReference>
<dbReference type="SUPFAM" id="SSF110997">
    <property type="entry name" value="Sporulation related repeat"/>
    <property type="match status" value="1"/>
</dbReference>
<dbReference type="HAMAP" id="MF_02071">
    <property type="entry name" value="RlpA"/>
    <property type="match status" value="1"/>
</dbReference>
<dbReference type="Pfam" id="PF03330">
    <property type="entry name" value="DPBB_1"/>
    <property type="match status" value="1"/>
</dbReference>
<keyword evidence="4" id="KW-0564">Palmitate</keyword>
<dbReference type="InterPro" id="IPR036908">
    <property type="entry name" value="RlpA-like_sf"/>
</dbReference>
<dbReference type="PROSITE" id="PS51724">
    <property type="entry name" value="SPOR"/>
    <property type="match status" value="1"/>
</dbReference>
<evidence type="ECO:0000256" key="2">
    <source>
        <dbReference type="ARBA" id="ARBA00023239"/>
    </source>
</evidence>
<keyword evidence="1 7" id="KW-0732">Signal</keyword>
<dbReference type="Pfam" id="PF05036">
    <property type="entry name" value="SPOR"/>
    <property type="match status" value="1"/>
</dbReference>
<evidence type="ECO:0000256" key="7">
    <source>
        <dbReference type="SAM" id="SignalP"/>
    </source>
</evidence>
<evidence type="ECO:0000256" key="4">
    <source>
        <dbReference type="HAMAP-Rule" id="MF_02071"/>
    </source>
</evidence>
<dbReference type="NCBIfam" id="TIGR00413">
    <property type="entry name" value="rlpA"/>
    <property type="match status" value="1"/>
</dbReference>
<dbReference type="PROSITE" id="PS51257">
    <property type="entry name" value="PROKAR_LIPOPROTEIN"/>
    <property type="match status" value="1"/>
</dbReference>
<evidence type="ECO:0000256" key="6">
    <source>
        <dbReference type="SAM" id="MobiDB-lite"/>
    </source>
</evidence>
<name>A0ABW7FA83_9BURK</name>
<organism evidence="9 10">
    <name type="scientific">Pelomonas parva</name>
    <dbReference type="NCBI Taxonomy" id="3299032"/>
    <lineage>
        <taxon>Bacteria</taxon>
        <taxon>Pseudomonadati</taxon>
        <taxon>Pseudomonadota</taxon>
        <taxon>Betaproteobacteria</taxon>
        <taxon>Burkholderiales</taxon>
        <taxon>Sphaerotilaceae</taxon>
        <taxon>Roseateles</taxon>
    </lineage>
</organism>
<comment type="subcellular location">
    <subcellularLocation>
        <location evidence="4">Cell membrane</location>
        <topology evidence="4">Lipid-anchor</topology>
    </subcellularLocation>
</comment>
<dbReference type="PANTHER" id="PTHR34183">
    <property type="entry name" value="ENDOLYTIC PEPTIDOGLYCAN TRANSGLYCOSYLASE RLPA"/>
    <property type="match status" value="1"/>
</dbReference>
<proteinExistence type="inferred from homology"/>
<comment type="similarity">
    <text evidence="4 5">Belongs to the RlpA family.</text>
</comment>
<dbReference type="InterPro" id="IPR036680">
    <property type="entry name" value="SPOR-like_sf"/>
</dbReference>
<dbReference type="CDD" id="cd22268">
    <property type="entry name" value="DPBB_RlpA-like"/>
    <property type="match status" value="1"/>
</dbReference>
<dbReference type="SUPFAM" id="SSF50685">
    <property type="entry name" value="Barwin-like endoglucanases"/>
    <property type="match status" value="1"/>
</dbReference>
<accession>A0ABW7FA83</accession>
<reference evidence="9 10" key="1">
    <citation type="submission" date="2024-08" db="EMBL/GenBank/DDBJ databases">
        <authorList>
            <person name="Lu H."/>
        </authorList>
    </citation>
    <scope>NUCLEOTIDE SEQUENCE [LARGE SCALE GENOMIC DNA]</scope>
    <source>
        <strain evidence="9 10">LYH14W</strain>
    </source>
</reference>
<feature type="region of interest" description="Disordered" evidence="6">
    <location>
        <begin position="33"/>
        <end position="52"/>
    </location>
</feature>
<dbReference type="InterPro" id="IPR034718">
    <property type="entry name" value="RlpA"/>
</dbReference>
<evidence type="ECO:0000259" key="8">
    <source>
        <dbReference type="PROSITE" id="PS51724"/>
    </source>
</evidence>
<evidence type="ECO:0000256" key="3">
    <source>
        <dbReference type="ARBA" id="ARBA00023316"/>
    </source>
</evidence>
<sequence>MAWHSRCKQTAQHTGLALALALLALLSGCASSPTASDRDGPEANPPANLTQVPDAVPRLEAIRIGGPNKPYVVLGERYVPMASDVAYADRGLASWYGRKFHGRQTASGEIYNMYAMTAAHPTLPIPSYARVRNPANGREIVVRVNDRGPFHKGRIIDLSYTAALKLDLLRGVAPVEVRRITYAEIRAGNWQKPTGEPPPVFVPDTPPGAPQRETTAVIAGGGYWLQFGAFTKLDAAESLRQRVAEADLSLLPLLTVVREAGLHRLRAGPFPNADEARAAAARLRDEGGVESTLVEKR</sequence>
<dbReference type="InterPro" id="IPR012997">
    <property type="entry name" value="RplA"/>
</dbReference>
<evidence type="ECO:0000256" key="5">
    <source>
        <dbReference type="RuleBase" id="RU003495"/>
    </source>
</evidence>
<feature type="domain" description="SPOR" evidence="8">
    <location>
        <begin position="217"/>
        <end position="296"/>
    </location>
</feature>
<dbReference type="InterPro" id="IPR007730">
    <property type="entry name" value="SPOR-like_dom"/>
</dbReference>
<dbReference type="EC" id="4.2.2.-" evidence="4"/>
<feature type="signal peptide" evidence="7">
    <location>
        <begin position="1"/>
        <end position="35"/>
    </location>
</feature>
<dbReference type="EMBL" id="JBIGHV010000013">
    <property type="protein sequence ID" value="MFG6433532.1"/>
    <property type="molecule type" value="Genomic_DNA"/>
</dbReference>
<keyword evidence="3 4" id="KW-0961">Cell wall biogenesis/degradation</keyword>
<protein>
    <recommendedName>
        <fullName evidence="4">Endolytic peptidoglycan transglycosylase RlpA</fullName>
        <ecNumber evidence="4">4.2.2.-</ecNumber>
    </recommendedName>
</protein>
<comment type="function">
    <text evidence="4">Lytic transglycosylase with a strong preference for naked glycan strands that lack stem peptides.</text>
</comment>
<dbReference type="RefSeq" id="WP_394484352.1">
    <property type="nucleotide sequence ID" value="NZ_JBIGHV010000013.1"/>
</dbReference>
<gene>
    <name evidence="4" type="primary">rlpA</name>
    <name evidence="9" type="ORF">ACG00Y_26730</name>
</gene>
<feature type="chain" id="PRO_5045262570" description="Endolytic peptidoglycan transglycosylase RlpA" evidence="7">
    <location>
        <begin position="36"/>
        <end position="297"/>
    </location>
</feature>
<keyword evidence="4" id="KW-1003">Cell membrane</keyword>
<dbReference type="InterPro" id="IPR009009">
    <property type="entry name" value="RlpA-like_DPBB"/>
</dbReference>
<dbReference type="Gene3D" id="3.30.70.1070">
    <property type="entry name" value="Sporulation related repeat"/>
    <property type="match status" value="1"/>
</dbReference>